<dbReference type="GO" id="GO:0019915">
    <property type="term" value="P:lipid storage"/>
    <property type="evidence" value="ECO:0007669"/>
    <property type="project" value="Ensembl"/>
</dbReference>
<dbReference type="Proteomes" id="UP000001646">
    <property type="component" value="Unplaced"/>
</dbReference>
<sequence>MTHGEELVSEMHQDSVVLTYLEGLLMHQAAGGSGSMVDKNPIGPVAEDQNCKVSGNTSPSCQRDGPVPNTNIYRSSGMLHHKKARLLQSSEDWNAAKRRRLSDSIVDLNGKKEALLAGMVENVPKGKQDSTLLASLLQSFSSRLQSVALSQQIRQSLKEQGYSLSHDSLQVEKDLRCYGVASSHLKTLLKKSKAKDEKLETGLPEVTANVVKDRFIESSHTAQSSGPKVMNESLSCAARLQAVASMVEKRSSPATSPKPSVACSQLALLLSSEAHLQQYSREHALKAQNASQVASERLAAMARLKESVPKDVGHFKLSKGMESHLNGQVRSSTKSVPNKSNMTHFQSSVGITHSPPRSISYKGTMEKNHFKPPTNSSLLLHLLKNHNATKQVKGYEHNDRSSVFEEGSTPTTVDEYSDNNPSFTEDDSSDDESSHSTCLPIDLSFKQKNSASDSGPPSSLDNLTQSLIHNWDSKVPGLENTEEKDPPKTAKLNPHQKVTLLQLLLGHKNEDTIEKLPETEGMLVTTDVAKFNLPAGNRTPVTDCINTSRNTPVNTPPLLASTKADSPINLSHHSPLLIKHNSSPYTCIIQPERVINPASKHLMDLTIQKELQGSKQNRKETPQASSSFSASKLLQNLAQCGMQSSVSVDEQRQSSKQVMTLNTEKPIGLIDGLNSSMLTNTSSTFEENTIVSNQPLPAEQKIPSSEIQNLLERRTVLQLLLGTSNKGMSETKETMLSKEEGLQNPTEKTLNEQILTVKVKSEPSEELNALQNTNAQQTRGNVHKKIHGLGRSLERNTPTSPTSEEPRPNPLLPQDFSFSKNGLLSRLLRQNQDNYSVDDVDRNHRNNEQTSVDSKSHSTIPKKRKLHCEPCESPLKIVKCNRSNVSETAGNHKSSPDVMYGTALKQKELKFSRTDLELKYSSGYGSNNESESRSWSRESKGFNVLKQLLLSENCEKDMSQRRNNSAVIDGRKKANKNNITNNNKGESSVSSLHTLVGNPGQQTNCLDHQAFQYSVAVKSPASSPFSDQLGGTVSSHPECDQYSVCPVPNERGPIKWIITDSDKNEHGRDSPRLTKTNPILYYMLQKGGSSVNIQEAHSKDSWSETSFTENSSAATIKRELSPVVECRMPFHAVRHAYNNHSSNRVSLQHNVNGDVYGLLEKVLTIKKEPE</sequence>
<reference evidence="5" key="1">
    <citation type="submission" date="2009-12" db="EMBL/GenBank/DDBJ databases">
        <title>The Genome Sequence of Anolis carolinensis (Green Anole Lizard).</title>
        <authorList>
            <consortium name="The Genome Sequencing Platform"/>
            <person name="Di Palma F."/>
            <person name="Alfoldi J."/>
            <person name="Heiman D."/>
            <person name="Young S."/>
            <person name="Grabherr M."/>
            <person name="Johnson J."/>
            <person name="Lander E.S."/>
            <person name="Lindblad-Toh K."/>
        </authorList>
    </citation>
    <scope>NUCLEOTIDE SEQUENCE [LARGE SCALE GENOMIC DNA]</scope>
    <source>
        <strain evidence="5">JBL SC #1</strain>
    </source>
</reference>
<dbReference type="Pfam" id="PF15687">
    <property type="entry name" value="NRIP1_repr_1"/>
    <property type="match status" value="1"/>
</dbReference>
<dbReference type="eggNOG" id="ENOG502QS1C">
    <property type="taxonomic scope" value="Eukaryota"/>
</dbReference>
<dbReference type="GO" id="GO:0003713">
    <property type="term" value="F:transcription coactivator activity"/>
    <property type="evidence" value="ECO:0000318"/>
    <property type="project" value="GO_Central"/>
</dbReference>
<evidence type="ECO:0000259" key="4">
    <source>
        <dbReference type="Pfam" id="PF15690"/>
    </source>
</evidence>
<dbReference type="AlphaFoldDB" id="H9G4R0"/>
<dbReference type="GO" id="GO:0016607">
    <property type="term" value="C:nuclear speck"/>
    <property type="evidence" value="ECO:0007669"/>
    <property type="project" value="Ensembl"/>
</dbReference>
<dbReference type="GO" id="GO:0000118">
    <property type="term" value="C:histone deacetylase complex"/>
    <property type="evidence" value="ECO:0007669"/>
    <property type="project" value="Ensembl"/>
</dbReference>
<feature type="region of interest" description="Disordered" evidence="1">
    <location>
        <begin position="390"/>
        <end position="438"/>
    </location>
</feature>
<dbReference type="InterPro" id="IPR031407">
    <property type="entry name" value="NRIP1_RD3"/>
</dbReference>
<accession>H9G4R0</accession>
<feature type="region of interest" description="Disordered" evidence="1">
    <location>
        <begin position="765"/>
        <end position="817"/>
    </location>
</feature>
<dbReference type="HOGENOM" id="CLU_008553_0_0_1"/>
<dbReference type="GO" id="GO:0030331">
    <property type="term" value="F:nuclear estrogen receptor binding"/>
    <property type="evidence" value="ECO:0000318"/>
    <property type="project" value="GO_Central"/>
</dbReference>
<feature type="compositionally biased region" description="Polar residues" evidence="1">
    <location>
        <begin position="848"/>
        <end position="859"/>
    </location>
</feature>
<dbReference type="GO" id="GO:0005829">
    <property type="term" value="C:cytosol"/>
    <property type="evidence" value="ECO:0007669"/>
    <property type="project" value="Ensembl"/>
</dbReference>
<feature type="compositionally biased region" description="Polar residues" evidence="1">
    <location>
        <begin position="769"/>
        <end position="780"/>
    </location>
</feature>
<dbReference type="KEGG" id="acs:100567085"/>
<dbReference type="PANTHER" id="PTHR15088">
    <property type="entry name" value="NUCLEAR FACTOR RIP140"/>
    <property type="match status" value="1"/>
</dbReference>
<dbReference type="GO" id="GO:0046965">
    <property type="term" value="F:nuclear retinoid X receptor binding"/>
    <property type="evidence" value="ECO:0000318"/>
    <property type="project" value="GO_Central"/>
</dbReference>
<dbReference type="InterPro" id="IPR031406">
    <property type="entry name" value="NRIP1_RD2"/>
</dbReference>
<dbReference type="GO" id="GO:0045944">
    <property type="term" value="P:positive regulation of transcription by RNA polymerase II"/>
    <property type="evidence" value="ECO:0000318"/>
    <property type="project" value="GO_Central"/>
</dbReference>
<dbReference type="GO" id="GO:0032922">
    <property type="term" value="P:circadian regulation of gene expression"/>
    <property type="evidence" value="ECO:0000318"/>
    <property type="project" value="GO_Central"/>
</dbReference>
<dbReference type="GeneTree" id="ENSGT00390000007999"/>
<dbReference type="GO" id="GO:0005634">
    <property type="term" value="C:nucleus"/>
    <property type="evidence" value="ECO:0000318"/>
    <property type="project" value="GO_Central"/>
</dbReference>
<feature type="region of interest" description="Disordered" evidence="1">
    <location>
        <begin position="834"/>
        <end position="865"/>
    </location>
</feature>
<dbReference type="GO" id="GO:0000785">
    <property type="term" value="C:chromatin"/>
    <property type="evidence" value="ECO:0007669"/>
    <property type="project" value="Ensembl"/>
</dbReference>
<dbReference type="InParanoid" id="H9G4R0"/>
<dbReference type="PANTHER" id="PTHR15088:SF0">
    <property type="entry name" value="NUCLEAR RECEPTOR-INTERACTING PROTEIN 1"/>
    <property type="match status" value="1"/>
</dbReference>
<evidence type="ECO:0000313" key="6">
    <source>
        <dbReference type="Proteomes" id="UP000001646"/>
    </source>
</evidence>
<dbReference type="GO" id="GO:0001543">
    <property type="term" value="P:ovarian follicle rupture"/>
    <property type="evidence" value="ECO:0007669"/>
    <property type="project" value="Ensembl"/>
</dbReference>
<dbReference type="GO" id="GO:0000122">
    <property type="term" value="P:negative regulation of transcription by RNA polymerase II"/>
    <property type="evidence" value="ECO:0000318"/>
    <property type="project" value="GO_Central"/>
</dbReference>
<evidence type="ECO:0000313" key="5">
    <source>
        <dbReference type="Ensembl" id="ENSACAP00000001061.1"/>
    </source>
</evidence>
<feature type="compositionally biased region" description="Basic and acidic residues" evidence="1">
    <location>
        <begin position="393"/>
        <end position="403"/>
    </location>
</feature>
<dbReference type="Bgee" id="ENSACAG00000001173">
    <property type="expression patterns" value="Expressed in testis and 13 other cell types or tissues"/>
</dbReference>
<dbReference type="Pfam" id="PF15689">
    <property type="entry name" value="NRIP1_repr_3"/>
    <property type="match status" value="1"/>
</dbReference>
<reference evidence="5" key="2">
    <citation type="submission" date="2025-08" db="UniProtKB">
        <authorList>
            <consortium name="Ensembl"/>
        </authorList>
    </citation>
    <scope>IDENTIFICATION</scope>
</reference>
<dbReference type="Pfam" id="PF15688">
    <property type="entry name" value="NRIP1_repr_2"/>
    <property type="match status" value="1"/>
</dbReference>
<dbReference type="Pfam" id="PF15690">
    <property type="entry name" value="NRIP1_repr_4"/>
    <property type="match status" value="1"/>
</dbReference>
<evidence type="ECO:0000259" key="2">
    <source>
        <dbReference type="Pfam" id="PF15687"/>
    </source>
</evidence>
<dbReference type="GO" id="GO:0042826">
    <property type="term" value="F:histone deacetylase binding"/>
    <property type="evidence" value="ECO:0007669"/>
    <property type="project" value="Ensembl"/>
</dbReference>
<dbReference type="STRING" id="28377.ENSACAP00000001061"/>
<keyword evidence="6" id="KW-1185">Reference proteome</keyword>
<dbReference type="CTD" id="8204"/>
<feature type="domain" description="Nuclear receptor-interacting protein 1 repression" evidence="4">
    <location>
        <begin position="854"/>
        <end position="1170"/>
    </location>
</feature>
<proteinExistence type="predicted"/>
<dbReference type="GO" id="GO:0005102">
    <property type="term" value="F:signaling receptor binding"/>
    <property type="evidence" value="ECO:0007669"/>
    <property type="project" value="Ensembl"/>
</dbReference>
<dbReference type="InterPro" id="IPR031408">
    <property type="entry name" value="NRIP1_RD4"/>
</dbReference>
<dbReference type="OrthoDB" id="9878150at2759"/>
<dbReference type="OMA" id="SPPYACG"/>
<reference evidence="5" key="3">
    <citation type="submission" date="2025-09" db="UniProtKB">
        <authorList>
            <consortium name="Ensembl"/>
        </authorList>
    </citation>
    <scope>IDENTIFICATION</scope>
</reference>
<name>H9G4R0_ANOCA</name>
<dbReference type="GO" id="GO:0000978">
    <property type="term" value="F:RNA polymerase II cis-regulatory region sequence-specific DNA binding"/>
    <property type="evidence" value="ECO:0007669"/>
    <property type="project" value="Ensembl"/>
</dbReference>
<dbReference type="FunCoup" id="H9G4R0">
    <property type="interactions" value="323"/>
</dbReference>
<dbReference type="GO" id="GO:0035259">
    <property type="term" value="F:nuclear glucocorticoid receptor binding"/>
    <property type="evidence" value="ECO:0000318"/>
    <property type="project" value="GO_Central"/>
</dbReference>
<dbReference type="GO" id="GO:0071392">
    <property type="term" value="P:cellular response to estradiol stimulus"/>
    <property type="evidence" value="ECO:0000318"/>
    <property type="project" value="GO_Central"/>
</dbReference>
<dbReference type="GeneID" id="100567085"/>
<protein>
    <submittedName>
        <fullName evidence="5">Nuclear receptor interacting protein 1</fullName>
    </submittedName>
</protein>
<evidence type="ECO:0000259" key="3">
    <source>
        <dbReference type="Pfam" id="PF15688"/>
    </source>
</evidence>
<dbReference type="Ensembl" id="ENSACAT00000001090.1">
    <property type="protein sequence ID" value="ENSACAP00000001061.1"/>
    <property type="gene ID" value="ENSACAG00000001173.1"/>
</dbReference>
<evidence type="ECO:0000256" key="1">
    <source>
        <dbReference type="SAM" id="MobiDB-lite"/>
    </source>
</evidence>
<dbReference type="InterPro" id="IPR026649">
    <property type="entry name" value="NRIP1"/>
</dbReference>
<organism evidence="5 6">
    <name type="scientific">Anolis carolinensis</name>
    <name type="common">Green anole</name>
    <name type="synonym">American chameleon</name>
    <dbReference type="NCBI Taxonomy" id="28377"/>
    <lineage>
        <taxon>Eukaryota</taxon>
        <taxon>Metazoa</taxon>
        <taxon>Chordata</taxon>
        <taxon>Craniata</taxon>
        <taxon>Vertebrata</taxon>
        <taxon>Euteleostomi</taxon>
        <taxon>Lepidosauria</taxon>
        <taxon>Squamata</taxon>
        <taxon>Bifurcata</taxon>
        <taxon>Unidentata</taxon>
        <taxon>Episquamata</taxon>
        <taxon>Toxicofera</taxon>
        <taxon>Iguania</taxon>
        <taxon>Dactyloidae</taxon>
        <taxon>Anolis</taxon>
    </lineage>
</organism>
<gene>
    <name evidence="5" type="primary">NRIP1</name>
</gene>
<dbReference type="GO" id="GO:0001650">
    <property type="term" value="C:fibrillar center"/>
    <property type="evidence" value="ECO:0007669"/>
    <property type="project" value="Ensembl"/>
</dbReference>
<feature type="domain" description="Nuclear receptor-interacting protein 1 repression" evidence="3">
    <location>
        <begin position="410"/>
        <end position="740"/>
    </location>
</feature>
<dbReference type="GO" id="GO:0003714">
    <property type="term" value="F:transcription corepressor activity"/>
    <property type="evidence" value="ECO:0000318"/>
    <property type="project" value="GO_Central"/>
</dbReference>
<feature type="domain" description="Nuclear receptor-interacting protein 1 repression" evidence="2">
    <location>
        <begin position="27"/>
        <end position="330"/>
    </location>
</feature>
<feature type="compositionally biased region" description="Polar residues" evidence="1">
    <location>
        <begin position="408"/>
        <end position="423"/>
    </location>
</feature>
<dbReference type="InterPro" id="IPR031405">
    <property type="entry name" value="NRIP1_RD1"/>
</dbReference>